<accession>A0A1V0SD49</accession>
<organism evidence="1">
    <name type="scientific">Indivirus ILV1</name>
    <dbReference type="NCBI Taxonomy" id="1977633"/>
    <lineage>
        <taxon>Viruses</taxon>
        <taxon>Varidnaviria</taxon>
        <taxon>Bamfordvirae</taxon>
        <taxon>Nucleocytoviricota</taxon>
        <taxon>Megaviricetes</taxon>
        <taxon>Imitervirales</taxon>
        <taxon>Mimiviridae</taxon>
        <taxon>Klosneuvirinae</taxon>
        <taxon>Indivirus</taxon>
    </lineage>
</organism>
<evidence type="ECO:0000313" key="1">
    <source>
        <dbReference type="EMBL" id="ARF09650.1"/>
    </source>
</evidence>
<reference evidence="1" key="1">
    <citation type="journal article" date="2017" name="Science">
        <title>Giant viruses with an expanded complement of translation system components.</title>
        <authorList>
            <person name="Schulz F."/>
            <person name="Yutin N."/>
            <person name="Ivanova N.N."/>
            <person name="Ortega D.R."/>
            <person name="Lee T.K."/>
            <person name="Vierheilig J."/>
            <person name="Daims H."/>
            <person name="Horn M."/>
            <person name="Wagner M."/>
            <person name="Jensen G.J."/>
            <person name="Kyrpides N.C."/>
            <person name="Koonin E.V."/>
            <person name="Woyke T."/>
        </authorList>
    </citation>
    <scope>NUCLEOTIDE SEQUENCE</scope>
    <source>
        <strain evidence="1">ILV1</strain>
    </source>
</reference>
<name>A0A1V0SD49_9VIRU</name>
<dbReference type="EMBL" id="KY684086">
    <property type="protein sequence ID" value="ARF09650.1"/>
    <property type="molecule type" value="Genomic_DNA"/>
</dbReference>
<proteinExistence type="predicted"/>
<sequence length="141" mass="17064">MDKMNVIEVPQFNPKGKETINQYLRRVEKYKTLILKEKYDVILNFVNEWLKAEYNSLSEFTNMKEYILLKNKKHNRTIMKKYCQIFKDKFNIDLQINQETDSDEIKDTDILNILINMLNIIDYALVKKDFNNNIIYSIRQL</sequence>
<gene>
    <name evidence="1" type="ORF">Indivirus_2_29</name>
</gene>
<protein>
    <submittedName>
        <fullName evidence="1">Uncharacterized protein</fullName>
    </submittedName>
</protein>